<feature type="compositionally biased region" description="Polar residues" evidence="1">
    <location>
        <begin position="125"/>
        <end position="138"/>
    </location>
</feature>
<protein>
    <submittedName>
        <fullName evidence="2">Uncharacterized protein</fullName>
    </submittedName>
</protein>
<reference evidence="2 3" key="1">
    <citation type="submission" date="2018-02" db="EMBL/GenBank/DDBJ databases">
        <title>The genomes of Aspergillus section Nigri reveals drivers in fungal speciation.</title>
        <authorList>
            <consortium name="DOE Joint Genome Institute"/>
            <person name="Vesth T.C."/>
            <person name="Nybo J."/>
            <person name="Theobald S."/>
            <person name="Brandl J."/>
            <person name="Frisvad J.C."/>
            <person name="Nielsen K.F."/>
            <person name="Lyhne E.K."/>
            <person name="Kogle M.E."/>
            <person name="Kuo A."/>
            <person name="Riley R."/>
            <person name="Clum A."/>
            <person name="Nolan M."/>
            <person name="Lipzen A."/>
            <person name="Salamov A."/>
            <person name="Henrissat B."/>
            <person name="Wiebenga A."/>
            <person name="De vries R.P."/>
            <person name="Grigoriev I.V."/>
            <person name="Mortensen U.H."/>
            <person name="Andersen M.R."/>
            <person name="Baker S.E."/>
        </authorList>
    </citation>
    <scope>NUCLEOTIDE SEQUENCE [LARGE SCALE GENOMIC DNA]</scope>
    <source>
        <strain evidence="2 3">CBS 707.79</strain>
    </source>
</reference>
<feature type="compositionally biased region" description="Polar residues" evidence="1">
    <location>
        <begin position="95"/>
        <end position="110"/>
    </location>
</feature>
<gene>
    <name evidence="2" type="ORF">BO71DRAFT_119746</name>
</gene>
<evidence type="ECO:0000313" key="2">
    <source>
        <dbReference type="EMBL" id="PYH88996.1"/>
    </source>
</evidence>
<organism evidence="2 3">
    <name type="scientific">Aspergillus ellipticus CBS 707.79</name>
    <dbReference type="NCBI Taxonomy" id="1448320"/>
    <lineage>
        <taxon>Eukaryota</taxon>
        <taxon>Fungi</taxon>
        <taxon>Dikarya</taxon>
        <taxon>Ascomycota</taxon>
        <taxon>Pezizomycotina</taxon>
        <taxon>Eurotiomycetes</taxon>
        <taxon>Eurotiomycetidae</taxon>
        <taxon>Eurotiales</taxon>
        <taxon>Aspergillaceae</taxon>
        <taxon>Aspergillus</taxon>
        <taxon>Aspergillus subgen. Circumdati</taxon>
    </lineage>
</organism>
<accession>A0A319CUS3</accession>
<sequence>MGPEIGFDVGWRKGFGWRWRRRRSLRRATSDLHVKKRRRKGRKEAPGGPPNCRPVSQSLTLLRSSVCYAPGCKPVAACFSAALLFSQLHNYSTTEVPQLKHTTAPETSVPTLGRNRRAHAGAPTSPGQTLVTASQPSHADSEPAVRSICRTGQEESQSHHPPVVDASESTANRRPSCESCPIIHTQSTPRACDAASYCAAPPPARPGPPHDRSARVYY</sequence>
<name>A0A319CUS3_9EURO</name>
<proteinExistence type="predicted"/>
<dbReference type="Proteomes" id="UP000247810">
    <property type="component" value="Unassembled WGS sequence"/>
</dbReference>
<dbReference type="EMBL" id="KZ826054">
    <property type="protein sequence ID" value="PYH88996.1"/>
    <property type="molecule type" value="Genomic_DNA"/>
</dbReference>
<evidence type="ECO:0000313" key="3">
    <source>
        <dbReference type="Proteomes" id="UP000247810"/>
    </source>
</evidence>
<keyword evidence="3" id="KW-1185">Reference proteome</keyword>
<evidence type="ECO:0000256" key="1">
    <source>
        <dbReference type="SAM" id="MobiDB-lite"/>
    </source>
</evidence>
<feature type="region of interest" description="Disordered" evidence="1">
    <location>
        <begin position="32"/>
        <end position="54"/>
    </location>
</feature>
<dbReference type="VEuPathDB" id="FungiDB:BO71DRAFT_119746"/>
<dbReference type="AlphaFoldDB" id="A0A319CUS3"/>
<feature type="region of interest" description="Disordered" evidence="1">
    <location>
        <begin position="95"/>
        <end position="176"/>
    </location>
</feature>